<dbReference type="HOGENOM" id="CLU_2697540_0_0_4"/>
<proteinExistence type="predicted"/>
<reference evidence="3" key="1">
    <citation type="journal article" date="2014" name="Stand. Genomic Sci.">
        <title>Complete genome sequence of Burkholderia phymatum STM815(T), a broad host range and efficient nitrogen-fixing symbiont of Mimosa species.</title>
        <authorList>
            <person name="Moulin L."/>
            <person name="Klonowska A."/>
            <person name="Caroline B."/>
            <person name="Booth K."/>
            <person name="Vriezen J.A."/>
            <person name="Melkonian R."/>
            <person name="James E.K."/>
            <person name="Young J.P."/>
            <person name="Bena G."/>
            <person name="Hauser L."/>
            <person name="Land M."/>
            <person name="Kyrpides N."/>
            <person name="Bruce D."/>
            <person name="Chain P."/>
            <person name="Copeland A."/>
            <person name="Pitluck S."/>
            <person name="Woyke T."/>
            <person name="Lizotte-Waniewski M."/>
            <person name="Bristow J."/>
            <person name="Riley M."/>
        </authorList>
    </citation>
    <scope>NUCLEOTIDE SEQUENCE [LARGE SCALE GENOMIC DNA]</scope>
    <source>
        <strain evidence="3">DSM 17167 / CIP 108236 / LMG 21445 / STM815</strain>
    </source>
</reference>
<dbReference type="AlphaFoldDB" id="B2JCF1"/>
<organism evidence="2 3">
    <name type="scientific">Paraburkholderia phymatum (strain DSM 17167 / CIP 108236 / LMG 21445 / STM815)</name>
    <name type="common">Burkholderia phymatum</name>
    <dbReference type="NCBI Taxonomy" id="391038"/>
    <lineage>
        <taxon>Bacteria</taxon>
        <taxon>Pseudomonadati</taxon>
        <taxon>Pseudomonadota</taxon>
        <taxon>Betaproteobacteria</taxon>
        <taxon>Burkholderiales</taxon>
        <taxon>Burkholderiaceae</taxon>
        <taxon>Paraburkholderia</taxon>
    </lineage>
</organism>
<gene>
    <name evidence="2" type="ordered locus">Bphy_1770</name>
</gene>
<keyword evidence="1" id="KW-0732">Signal</keyword>
<sequence length="73" mass="7694" precursor="true">MVDGFSQLAALTLAPLRFVVYCAASANASTDTQEAGTAFPGTRESMMLRPGPSHSPAAYFSADYDGYTKSARP</sequence>
<evidence type="ECO:0008006" key="4">
    <source>
        <dbReference type="Google" id="ProtNLM"/>
    </source>
</evidence>
<feature type="signal peptide" evidence="1">
    <location>
        <begin position="1"/>
        <end position="28"/>
    </location>
</feature>
<dbReference type="STRING" id="391038.Bphy_1770"/>
<accession>B2JCF1</accession>
<name>B2JCF1_PARP8</name>
<feature type="chain" id="PRO_5002777118" description="Secreted protein" evidence="1">
    <location>
        <begin position="29"/>
        <end position="73"/>
    </location>
</feature>
<protein>
    <recommendedName>
        <fullName evidence="4">Secreted protein</fullName>
    </recommendedName>
</protein>
<evidence type="ECO:0000313" key="3">
    <source>
        <dbReference type="Proteomes" id="UP000001192"/>
    </source>
</evidence>
<evidence type="ECO:0000256" key="1">
    <source>
        <dbReference type="SAM" id="SignalP"/>
    </source>
</evidence>
<dbReference type="EMBL" id="CP001043">
    <property type="protein sequence ID" value="ACC70952.1"/>
    <property type="molecule type" value="Genomic_DNA"/>
</dbReference>
<dbReference type="KEGG" id="bph:Bphy_1770"/>
<dbReference type="Proteomes" id="UP000001192">
    <property type="component" value="Chromosome 1"/>
</dbReference>
<keyword evidence="3" id="KW-1185">Reference proteome</keyword>
<evidence type="ECO:0000313" key="2">
    <source>
        <dbReference type="EMBL" id="ACC70952.1"/>
    </source>
</evidence>